<dbReference type="OrthoDB" id="10031548at2759"/>
<accession>A0A6P7YHH6</accession>
<evidence type="ECO:0000313" key="4">
    <source>
        <dbReference type="RefSeq" id="XP_030062495.1"/>
    </source>
</evidence>
<dbReference type="RefSeq" id="XP_030062495.1">
    <property type="nucleotide sequence ID" value="XM_030206635.1"/>
</dbReference>
<feature type="repeat" description="ARM" evidence="1">
    <location>
        <begin position="393"/>
        <end position="427"/>
    </location>
</feature>
<dbReference type="SUPFAM" id="SSF48371">
    <property type="entry name" value="ARM repeat"/>
    <property type="match status" value="1"/>
</dbReference>
<evidence type="ECO:0000256" key="1">
    <source>
        <dbReference type="PROSITE-ProRule" id="PRU00259"/>
    </source>
</evidence>
<dbReference type="InterPro" id="IPR000225">
    <property type="entry name" value="Armadillo"/>
</dbReference>
<name>A0A6P7YHH6_9AMPH</name>
<dbReference type="InParanoid" id="A0A6P7YHH6"/>
<dbReference type="InterPro" id="IPR016024">
    <property type="entry name" value="ARM-type_fold"/>
</dbReference>
<evidence type="ECO:0000313" key="3">
    <source>
        <dbReference type="Proteomes" id="UP000515156"/>
    </source>
</evidence>
<keyword evidence="3" id="KW-1185">Reference proteome</keyword>
<dbReference type="PROSITE" id="PS50176">
    <property type="entry name" value="ARM_REPEAT"/>
    <property type="match status" value="1"/>
</dbReference>
<dbReference type="CTD" id="256957"/>
<dbReference type="AlphaFoldDB" id="A0A6P7YHH6"/>
<organism evidence="3 4">
    <name type="scientific">Microcaecilia unicolor</name>
    <dbReference type="NCBI Taxonomy" id="1415580"/>
    <lineage>
        <taxon>Eukaryota</taxon>
        <taxon>Metazoa</taxon>
        <taxon>Chordata</taxon>
        <taxon>Craniata</taxon>
        <taxon>Vertebrata</taxon>
        <taxon>Euteleostomi</taxon>
        <taxon>Amphibia</taxon>
        <taxon>Gymnophiona</taxon>
        <taxon>Siphonopidae</taxon>
        <taxon>Microcaecilia</taxon>
    </lineage>
</organism>
<dbReference type="InterPro" id="IPR052873">
    <property type="entry name" value="HEATR9"/>
</dbReference>
<feature type="compositionally biased region" description="Polar residues" evidence="2">
    <location>
        <begin position="125"/>
        <end position="149"/>
    </location>
</feature>
<proteinExistence type="predicted"/>
<dbReference type="PANTHER" id="PTHR38323:SF1">
    <property type="entry name" value="PROTEIN HEATR9"/>
    <property type="match status" value="1"/>
</dbReference>
<feature type="region of interest" description="Disordered" evidence="2">
    <location>
        <begin position="103"/>
        <end position="153"/>
    </location>
</feature>
<reference evidence="4" key="1">
    <citation type="submission" date="2025-08" db="UniProtKB">
        <authorList>
            <consortium name="RefSeq"/>
        </authorList>
    </citation>
    <scope>IDENTIFICATION</scope>
</reference>
<dbReference type="Gene3D" id="1.25.10.10">
    <property type="entry name" value="Leucine-rich Repeat Variant"/>
    <property type="match status" value="1"/>
</dbReference>
<dbReference type="GeneID" id="115472383"/>
<dbReference type="Proteomes" id="UP000515156">
    <property type="component" value="Chromosome 6"/>
</dbReference>
<gene>
    <name evidence="4" type="primary">HEATR9</name>
</gene>
<sequence>MGVWDPLELRLTGQIEQVKLTQKRLERALESAEDGEWFQRAIELERECRQQVLLLQVTGRIHAKIRTLRGELSSAKTGRSAQKLQERVFQLECELDHILSRGRMYKSPSSEPSTEEETVKVDGTSVRSTTAERLSWKSSEMTAQSSEMTAQKEGERESFLEQCQEIGAHIGRVAEQRISECALQEHRLSSHQNPRQVFPADPSVWRRTTVEFTQPRIVVQPTLLNQNPGTFRRLKQTKEIEQQKLRLVQYSPLLHRYLFACDQQNKIIDREKDPPKWQRLKELSRLLTMAPREQDQADAAKALGYLGCRNDFVLSALHQALQVSQAPSVRYEALKALTLLGCLQAAVVKEMISCFRGGTKELIMDILIALKTTLQRWLQDTRSQGESLENEPSLTNALLQLLTSKDHLDDVSLEAAICLAHLATRNEAAFSTLMSFLSDRDMKKRMQALSTLVMCVGLHDAVTIQAALDQLTQSKVYKHRVEASYLLISIGLQQIRQEGLEWKVFDLLREKLYMDPVLAVRQAVAQAVESLQMKKLMYNFVEKQLEEQSEVSRIQAVMSLGVLGLRNQRLLRILMEMLDLDDSKEVRIQIIRLTCLLRLKDPYILRNLQLKEQGEGPLAREAGKALKCLRRIARAKGL</sequence>
<dbReference type="InterPro" id="IPR011989">
    <property type="entry name" value="ARM-like"/>
</dbReference>
<dbReference type="KEGG" id="muo:115472383"/>
<evidence type="ECO:0000256" key="2">
    <source>
        <dbReference type="SAM" id="MobiDB-lite"/>
    </source>
</evidence>
<dbReference type="PANTHER" id="PTHR38323">
    <property type="entry name" value="PROTEIN HEATR9"/>
    <property type="match status" value="1"/>
</dbReference>
<protein>
    <submittedName>
        <fullName evidence="4">Protein HEATR9</fullName>
    </submittedName>
</protein>